<protein>
    <submittedName>
        <fullName evidence="3">Glutamine amidotransferase, class-II</fullName>
    </submittedName>
</protein>
<keyword evidence="3" id="KW-0808">Transferase</keyword>
<accession>L0NNL7</accession>
<feature type="domain" description="Glutamine amidotransferase type-2" evidence="2">
    <location>
        <begin position="2"/>
        <end position="262"/>
    </location>
</feature>
<evidence type="ECO:0000313" key="4">
    <source>
        <dbReference type="Proteomes" id="UP000010792"/>
    </source>
</evidence>
<dbReference type="SUPFAM" id="SSF56235">
    <property type="entry name" value="N-terminal nucleophile aminohydrolases (Ntn hydrolases)"/>
    <property type="match status" value="1"/>
</dbReference>
<dbReference type="EMBL" id="FO082821">
    <property type="protein sequence ID" value="CCF22132.1"/>
    <property type="molecule type" value="Genomic_DNA"/>
</dbReference>
<keyword evidence="4" id="KW-1185">Reference proteome</keyword>
<geneLocation type="plasmid" evidence="3 4">
    <name>NT26_p1</name>
</geneLocation>
<dbReference type="CDD" id="cd01908">
    <property type="entry name" value="YafJ"/>
    <property type="match status" value="1"/>
</dbReference>
<dbReference type="PROSITE" id="PS51278">
    <property type="entry name" value="GATASE_TYPE_2"/>
    <property type="match status" value="1"/>
</dbReference>
<organism evidence="3 4">
    <name type="scientific">Pseudorhizobium banfieldiae</name>
    <dbReference type="NCBI Taxonomy" id="1125847"/>
    <lineage>
        <taxon>Bacteria</taxon>
        <taxon>Pseudomonadati</taxon>
        <taxon>Pseudomonadota</taxon>
        <taxon>Alphaproteobacteria</taxon>
        <taxon>Hyphomicrobiales</taxon>
        <taxon>Rhizobiaceae</taxon>
        <taxon>Rhizobium/Agrobacterium group</taxon>
        <taxon>Pseudorhizobium</taxon>
    </lineage>
</organism>
<sequence>MCELLGMSSNQRATTRLSLTKLAAHSAPPTSIKDGWGVGYYEGDDVRLVKGVEPASESDWVRFVENQDIRSALVMAHIRKATMGELAYRNAQPFVRELAGRVHMFAHNGWLPDIRSAPQLSSGRFTPVGETDSEQAFCALLQRMSGVWRSASVIPPLEQRLSVIAEFAAELRTLGPANFLYSDGDTLFAHGDRRKQEASGRAIPPGLVFLERRCGRNGIAFEASGVSVANNDQFITLIASVPLSDDPWQALSEGEMIAIRNGKVTARHSGLPDL</sequence>
<dbReference type="PANTHER" id="PTHR42824">
    <property type="entry name" value="GLUTAMINE AMIDOTRANSFERASE"/>
    <property type="match status" value="1"/>
</dbReference>
<dbReference type="InterPro" id="IPR017932">
    <property type="entry name" value="GATase_2_dom"/>
</dbReference>
<evidence type="ECO:0000256" key="1">
    <source>
        <dbReference type="ARBA" id="ARBA00022962"/>
    </source>
</evidence>
<gene>
    <name evidence="3" type="ORF">NT26_p10107</name>
</gene>
<dbReference type="Proteomes" id="UP000010792">
    <property type="component" value="Plasmid NT26_p1"/>
</dbReference>
<dbReference type="Gene3D" id="3.60.20.10">
    <property type="entry name" value="Glutamine Phosphoribosylpyrophosphate, subunit 1, domain 1"/>
    <property type="match status" value="1"/>
</dbReference>
<reference evidence="3 4" key="1">
    <citation type="journal article" date="2013" name="Genome Biol. Evol.">
        <title>Life in an arsenic-containing gold mine: genome and physiology of the autotrophic arsenite-oxidizing bacterium rhizobium sp. NT-26.</title>
        <authorList>
            <person name="Andres J."/>
            <person name="Arsene-Ploetze F."/>
            <person name="Barbe V."/>
            <person name="Brochier-Armanet C."/>
            <person name="Cleiss-Arnold J."/>
            <person name="Coppee J.Y."/>
            <person name="Dillies M.A."/>
            <person name="Geist"/>
            <person name="L"/>
            <person name="Joublin A."/>
            <person name="Koechler S."/>
            <person name="Lassalle F."/>
            <person name="Marchal M."/>
            <person name="Medigue C."/>
            <person name="Muller D."/>
            <person name="Nesme X."/>
            <person name="Plewniak F."/>
            <person name="Proux C."/>
            <person name="Ramirez-Bahena M.H."/>
            <person name="Schenowitz C."/>
            <person name="Sismeiro O."/>
            <person name="Vallenet D."/>
            <person name="Santini J.M."/>
            <person name="Bertin P.N."/>
        </authorList>
    </citation>
    <scope>NUCLEOTIDE SEQUENCE [LARGE SCALE GENOMIC DNA]</scope>
    <source>
        <strain evidence="3 4">NT-26</strain>
        <plasmid evidence="3 4">NT26_p1</plasmid>
    </source>
</reference>
<proteinExistence type="predicted"/>
<dbReference type="GO" id="GO:0016740">
    <property type="term" value="F:transferase activity"/>
    <property type="evidence" value="ECO:0007669"/>
    <property type="project" value="UniProtKB-KW"/>
</dbReference>
<dbReference type="InterPro" id="IPR029055">
    <property type="entry name" value="Ntn_hydrolases_N"/>
</dbReference>
<dbReference type="OrthoDB" id="9804310at2"/>
<name>L0NNL7_9HYPH</name>
<dbReference type="PANTHER" id="PTHR42824:SF1">
    <property type="entry name" value="GLUTAMINE AMIDOTRANSFERASE YAFJ-RELATED"/>
    <property type="match status" value="1"/>
</dbReference>
<keyword evidence="1 3" id="KW-0315">Glutamine amidotransferase</keyword>
<dbReference type="Pfam" id="PF13230">
    <property type="entry name" value="GATase_4"/>
    <property type="match status" value="1"/>
</dbReference>
<dbReference type="RefSeq" id="WP_052642587.1">
    <property type="nucleotide sequence ID" value="NZ_FO082821.1"/>
</dbReference>
<dbReference type="AlphaFoldDB" id="L0NNL7"/>
<evidence type="ECO:0000259" key="2">
    <source>
        <dbReference type="PROSITE" id="PS51278"/>
    </source>
</evidence>
<keyword evidence="3" id="KW-0614">Plasmid</keyword>
<dbReference type="InterPro" id="IPR026869">
    <property type="entry name" value="EgtC-like"/>
</dbReference>
<dbReference type="KEGG" id="rht:NT26_p10107"/>
<evidence type="ECO:0000313" key="3">
    <source>
        <dbReference type="EMBL" id="CCF22132.1"/>
    </source>
</evidence>